<dbReference type="Proteomes" id="UP000237144">
    <property type="component" value="Unassembled WGS sequence"/>
</dbReference>
<dbReference type="OrthoDB" id="2519809at2759"/>
<comment type="caution">
    <text evidence="3">The sequence shown here is derived from an EMBL/GenBank/DDBJ whole genome shotgun (WGS) entry which is preliminary data.</text>
</comment>
<keyword evidence="2" id="KW-1133">Transmembrane helix</keyword>
<gene>
    <name evidence="3" type="ORF">BMF94_6634</name>
</gene>
<keyword evidence="2" id="KW-0472">Membrane</keyword>
<keyword evidence="4" id="KW-1185">Reference proteome</keyword>
<proteinExistence type="predicted"/>
<accession>A0A2S5B0P4</accession>
<organism evidence="3 4">
    <name type="scientific">Rhodotorula taiwanensis</name>
    <dbReference type="NCBI Taxonomy" id="741276"/>
    <lineage>
        <taxon>Eukaryota</taxon>
        <taxon>Fungi</taxon>
        <taxon>Dikarya</taxon>
        <taxon>Basidiomycota</taxon>
        <taxon>Pucciniomycotina</taxon>
        <taxon>Microbotryomycetes</taxon>
        <taxon>Sporidiobolales</taxon>
        <taxon>Sporidiobolaceae</taxon>
        <taxon>Rhodotorula</taxon>
    </lineage>
</organism>
<evidence type="ECO:0000313" key="4">
    <source>
        <dbReference type="Proteomes" id="UP000237144"/>
    </source>
</evidence>
<evidence type="ECO:0000256" key="1">
    <source>
        <dbReference type="SAM" id="MobiDB-lite"/>
    </source>
</evidence>
<evidence type="ECO:0000256" key="2">
    <source>
        <dbReference type="SAM" id="Phobius"/>
    </source>
</evidence>
<sequence length="93" mass="10014">MIPTQLRLASAAGPSGSLPPFDGRKGPHETVKRPTAWTTRKAGAKGIAPVYAWPLTLLTVGAGAVYLYSRSGKMENELHREARNPVFASPKEK</sequence>
<feature type="compositionally biased region" description="Basic and acidic residues" evidence="1">
    <location>
        <begin position="22"/>
        <end position="32"/>
    </location>
</feature>
<feature type="region of interest" description="Disordered" evidence="1">
    <location>
        <begin position="1"/>
        <end position="32"/>
    </location>
</feature>
<dbReference type="EMBL" id="PJQD01000122">
    <property type="protein sequence ID" value="POY70354.1"/>
    <property type="molecule type" value="Genomic_DNA"/>
</dbReference>
<name>A0A2S5B0P4_9BASI</name>
<protein>
    <submittedName>
        <fullName evidence="3">Uncharacterized protein</fullName>
    </submittedName>
</protein>
<reference evidence="3 4" key="1">
    <citation type="journal article" date="2018" name="Front. Microbiol.">
        <title>Prospects for Fungal Bioremediation of Acidic Radioactive Waste Sites: Characterization and Genome Sequence of Rhodotorula taiwanensis MD1149.</title>
        <authorList>
            <person name="Tkavc R."/>
            <person name="Matrosova V.Y."/>
            <person name="Grichenko O.E."/>
            <person name="Gostincar C."/>
            <person name="Volpe R.P."/>
            <person name="Klimenkova P."/>
            <person name="Gaidamakova E.K."/>
            <person name="Zhou C.E."/>
            <person name="Stewart B.J."/>
            <person name="Lyman M.G."/>
            <person name="Malfatti S.A."/>
            <person name="Rubinfeld B."/>
            <person name="Courtot M."/>
            <person name="Singh J."/>
            <person name="Dalgard C.L."/>
            <person name="Hamilton T."/>
            <person name="Frey K.G."/>
            <person name="Gunde-Cimerman N."/>
            <person name="Dugan L."/>
            <person name="Daly M.J."/>
        </authorList>
    </citation>
    <scope>NUCLEOTIDE SEQUENCE [LARGE SCALE GENOMIC DNA]</scope>
    <source>
        <strain evidence="3 4">MD1149</strain>
    </source>
</reference>
<keyword evidence="2" id="KW-0812">Transmembrane</keyword>
<evidence type="ECO:0000313" key="3">
    <source>
        <dbReference type="EMBL" id="POY70354.1"/>
    </source>
</evidence>
<dbReference type="AlphaFoldDB" id="A0A2S5B0P4"/>
<feature type="transmembrane region" description="Helical" evidence="2">
    <location>
        <begin position="50"/>
        <end position="68"/>
    </location>
</feature>